<dbReference type="EMBL" id="KY349138">
    <property type="protein sequence ID" value="AQS22402.1"/>
    <property type="molecule type" value="Genomic_DNA"/>
</dbReference>
<keyword evidence="3" id="KW-0614">Plasmid</keyword>
<proteinExistence type="predicted"/>
<protein>
    <submittedName>
        <fullName evidence="3">Uncharacterized protein</fullName>
    </submittedName>
</protein>
<accession>A0A1S6GKM7</accession>
<reference evidence="3" key="1">
    <citation type="submission" date="2016-12" db="EMBL/GenBank/DDBJ databases">
        <title>Complete plasmid sequence carrying type IV-like and type VII secretion systems from an atypical mycobacteria strain.</title>
        <authorList>
            <person name="Morgado S."/>
            <person name="Marin M."/>
            <person name="Fonseca E."/>
            <person name="Freitas F."/>
            <person name="Vicente A.C."/>
        </authorList>
    </citation>
    <scope>NUCLEOTIDE SEQUENCE</scope>
    <source>
        <strain evidence="3">CBMA 213</strain>
        <plasmid evidence="3">pCBMA213_2</plasmid>
    </source>
</reference>
<evidence type="ECO:0000256" key="1">
    <source>
        <dbReference type="SAM" id="Coils"/>
    </source>
</evidence>
<dbReference type="AlphaFoldDB" id="A0A1S6GKM7"/>
<name>A0A1S6GKM7_9MYCO</name>
<feature type="coiled-coil region" evidence="1">
    <location>
        <begin position="108"/>
        <end position="142"/>
    </location>
</feature>
<organism evidence="3">
    <name type="scientific">Mycolicibacterium sp. CBMA 213</name>
    <dbReference type="NCBI Taxonomy" id="1968788"/>
    <lineage>
        <taxon>Bacteria</taxon>
        <taxon>Bacillati</taxon>
        <taxon>Actinomycetota</taxon>
        <taxon>Actinomycetes</taxon>
        <taxon>Mycobacteriales</taxon>
        <taxon>Mycobacteriaceae</taxon>
        <taxon>Mycolicibacterium</taxon>
    </lineage>
</organism>
<sequence>MNGPVGAPWPGGDHGEVISPTGRRAYLAAQAGQLAGRTPRWATELASRQASPVETERGHVPGRKGADAWFLVADSFEDYLRSVGRWPPASHEPSQDLEQLLMLQGADLEAARRRERALQAEIDRLETDRNSLLDTIAAMSQTIASLSQVAKAPPRT</sequence>
<keyword evidence="1" id="KW-0175">Coiled coil</keyword>
<evidence type="ECO:0000313" key="3">
    <source>
        <dbReference type="EMBL" id="AQS22402.1"/>
    </source>
</evidence>
<feature type="region of interest" description="Disordered" evidence="2">
    <location>
        <begin position="1"/>
        <end position="20"/>
    </location>
</feature>
<gene>
    <name evidence="3" type="ORF">pCBMA213_2_00038</name>
</gene>
<dbReference type="RefSeq" id="WP_155909883.1">
    <property type="nucleotide sequence ID" value="NZ_KY349138.1"/>
</dbReference>
<evidence type="ECO:0000256" key="2">
    <source>
        <dbReference type="SAM" id="MobiDB-lite"/>
    </source>
</evidence>
<geneLocation type="plasmid" evidence="3">
    <name>pCBMA213_2</name>
</geneLocation>